<feature type="non-terminal residue" evidence="1">
    <location>
        <position position="1"/>
    </location>
</feature>
<protein>
    <submittedName>
        <fullName evidence="1">29109_t:CDS:1</fullName>
    </submittedName>
</protein>
<dbReference type="InterPro" id="IPR036249">
    <property type="entry name" value="Thioredoxin-like_sf"/>
</dbReference>
<accession>A0ABN7X0K4</accession>
<keyword evidence="2" id="KW-1185">Reference proteome</keyword>
<feature type="non-terminal residue" evidence="1">
    <location>
        <position position="77"/>
    </location>
</feature>
<organism evidence="1 2">
    <name type="scientific">Gigaspora margarita</name>
    <dbReference type="NCBI Taxonomy" id="4874"/>
    <lineage>
        <taxon>Eukaryota</taxon>
        <taxon>Fungi</taxon>
        <taxon>Fungi incertae sedis</taxon>
        <taxon>Mucoromycota</taxon>
        <taxon>Glomeromycotina</taxon>
        <taxon>Glomeromycetes</taxon>
        <taxon>Diversisporales</taxon>
        <taxon>Gigasporaceae</taxon>
        <taxon>Gigaspora</taxon>
    </lineage>
</organism>
<evidence type="ECO:0000313" key="2">
    <source>
        <dbReference type="Proteomes" id="UP000789901"/>
    </source>
</evidence>
<gene>
    <name evidence="1" type="ORF">GMARGA_LOCUS36739</name>
</gene>
<comment type="caution">
    <text evidence="1">The sequence shown here is derived from an EMBL/GenBank/DDBJ whole genome shotgun (WGS) entry which is preliminary data.</text>
</comment>
<evidence type="ECO:0000313" key="1">
    <source>
        <dbReference type="EMBL" id="CAG8843809.1"/>
    </source>
</evidence>
<name>A0ABN7X0K4_GIGMA</name>
<dbReference type="EMBL" id="CAJVQB010073651">
    <property type="protein sequence ID" value="CAG8843809.1"/>
    <property type="molecule type" value="Genomic_DNA"/>
</dbReference>
<reference evidence="1 2" key="1">
    <citation type="submission" date="2021-06" db="EMBL/GenBank/DDBJ databases">
        <authorList>
            <person name="Kallberg Y."/>
            <person name="Tangrot J."/>
            <person name="Rosling A."/>
        </authorList>
    </citation>
    <scope>NUCLEOTIDE SEQUENCE [LARGE SCALE GENOMIC DNA]</scope>
    <source>
        <strain evidence="1 2">120-4 pot B 10/14</strain>
    </source>
</reference>
<dbReference type="SUPFAM" id="SSF52833">
    <property type="entry name" value="Thioredoxin-like"/>
    <property type="match status" value="1"/>
</dbReference>
<dbReference type="Proteomes" id="UP000789901">
    <property type="component" value="Unassembled WGS sequence"/>
</dbReference>
<proteinExistence type="predicted"/>
<sequence>IKDLKNWCPYCREFNKTINDMHKLAQQRNGKYLSEKYNGAYAKLQWQCKPSEIRKPDFLKTNKYPKGLELDIYYLQY</sequence>